<gene>
    <name evidence="1" type="ORF">IM720_05610</name>
</gene>
<proteinExistence type="predicted"/>
<dbReference type="RefSeq" id="WP_193690181.1">
    <property type="nucleotide sequence ID" value="NZ_CP063233.1"/>
</dbReference>
<evidence type="ECO:0000313" key="1">
    <source>
        <dbReference type="EMBL" id="QOU06194.1"/>
    </source>
</evidence>
<dbReference type="AlphaFoldDB" id="A0A7M2JB85"/>
<organism evidence="1 2">
    <name type="scientific">Pseudomonas fluorescens</name>
    <dbReference type="NCBI Taxonomy" id="294"/>
    <lineage>
        <taxon>Bacteria</taxon>
        <taxon>Pseudomonadati</taxon>
        <taxon>Pseudomonadota</taxon>
        <taxon>Gammaproteobacteria</taxon>
        <taxon>Pseudomonadales</taxon>
        <taxon>Pseudomonadaceae</taxon>
        <taxon>Pseudomonas</taxon>
    </lineage>
</organism>
<name>A0A7M2JB85_PSEFL</name>
<reference evidence="1 2" key="1">
    <citation type="submission" date="2020-10" db="EMBL/GenBank/DDBJ databases">
        <title>Complete genome sequence of a novel Pseudomonas fluorescens strain isolated from the flower of kumarahou (Pomaderris kumeraho).</title>
        <authorList>
            <person name="Summers M.C."/>
            <person name="Nowak V."/>
            <person name="Fairhurst M.J."/>
            <person name="Owen J.G."/>
            <person name="Gerth M.L."/>
            <person name="Patrick W.M."/>
        </authorList>
    </citation>
    <scope>NUCLEOTIDE SEQUENCE [LARGE SCALE GENOMIC DNA]</scope>
    <source>
        <strain evidence="1 2">KF1</strain>
    </source>
</reference>
<accession>A0A7M2JB85</accession>
<sequence>MDNKYQVIFPANLKIPRREVSFDRFINIGDWLEFALLPNVVFIVVHKKYIITEEDKINDIELHVDVIQP</sequence>
<dbReference type="EMBL" id="CP063233">
    <property type="protein sequence ID" value="QOU06194.1"/>
    <property type="molecule type" value="Genomic_DNA"/>
</dbReference>
<evidence type="ECO:0000313" key="2">
    <source>
        <dbReference type="Proteomes" id="UP000593833"/>
    </source>
</evidence>
<dbReference type="Proteomes" id="UP000593833">
    <property type="component" value="Chromosome"/>
</dbReference>
<protein>
    <submittedName>
        <fullName evidence="1">Uncharacterized protein</fullName>
    </submittedName>
</protein>